<dbReference type="InterPro" id="IPR039426">
    <property type="entry name" value="TonB-dep_rcpt-like"/>
</dbReference>
<evidence type="ECO:0000256" key="7">
    <source>
        <dbReference type="ARBA" id="ARBA00023170"/>
    </source>
</evidence>
<keyword evidence="7 11" id="KW-0675">Receptor</keyword>
<evidence type="ECO:0000256" key="4">
    <source>
        <dbReference type="ARBA" id="ARBA00022452"/>
    </source>
</evidence>
<accession>A0A2U8FQ25</accession>
<dbReference type="KEGG" id="aon:DEH84_06435"/>
<evidence type="ECO:0000259" key="10">
    <source>
        <dbReference type="Pfam" id="PF07715"/>
    </source>
</evidence>
<sequence length="752" mass="82774">MSEAVPWCTACHAMLTSASADRPAARAASRLPRPTTIAYATLLVCGLQTQALAQQAGDDATVQAVGVSAQAIKRSAKASIVGLGDLPAWETPAQAQTFSVDALRDAFVTRLADLTRLDASTTDSYNTVGYWDYLTVRGFTLDNAYNYRREGLPVNAETRLPLENKSAVELFKGTSGIQAGVSAPGGLVNLQVKRPEGRVHSAFFSVNDAGEARAAVDIGGRFGPERSLGLRVNAAVARLNTQVDNTEGHSRLLSMATDWRVSRDTLIELELEDSWQSQPSVAGLSLLGDRLPSSRTFSRNLNLNNQPWSQPVQFEGRTGTVRWTQNLQAGWKSTVTYGEQHLRTNDRAAFPFGWNEYVGPGPEDYAYYYNFKSDGSVDLYDYRSDNERRITRSLLAQLEGRVRLGDQEHNLRFGALRSLYRTAIKPQAYNYVGTLNVLINPNQPFDPSPVMESASPNRWENSTELSVQDHVRLAPSWQAWLGLRHTSLSRHSQETDGDDDTYISQTINTPWAALGWTFAPQTQAYVSWGEGVETKAAPRNAALLNAGQILPAAKSRQTEVGVKGQYNAGRVVAQWGVNLFQTIRPLAETVDNTFRYNGDARHRGVEGFWQGRIGPWGLAASAMLLDAERRGSTEVALNGKQPVNVPERTVKLSGSHTWGLPVPLTLQADVVHEGSRWVDSGNSLRLPAWTRLDLGVRAVQGRDALRTITWRLGVANVFDKRGWREAPSMFGGHTYLFPITGRTVTVSAQIDF</sequence>
<evidence type="ECO:0000256" key="5">
    <source>
        <dbReference type="ARBA" id="ARBA00022692"/>
    </source>
</evidence>
<dbReference type="GO" id="GO:0009279">
    <property type="term" value="C:cell outer membrane"/>
    <property type="evidence" value="ECO:0007669"/>
    <property type="project" value="UniProtKB-SubCell"/>
</dbReference>
<keyword evidence="12" id="KW-1185">Reference proteome</keyword>
<gene>
    <name evidence="11" type="ORF">DEH84_06435</name>
</gene>
<reference evidence="11 12" key="1">
    <citation type="submission" date="2018-05" db="EMBL/GenBank/DDBJ databases">
        <title>complete genome sequence of Aquabacterium olei NBRC 110486.</title>
        <authorList>
            <person name="Tang B."/>
            <person name="Chang J."/>
            <person name="Zhang L."/>
            <person name="Yang H."/>
        </authorList>
    </citation>
    <scope>NUCLEOTIDE SEQUENCE [LARGE SCALE GENOMIC DNA]</scope>
    <source>
        <strain evidence="11 12">NBRC 110486</strain>
    </source>
</reference>
<evidence type="ECO:0000313" key="11">
    <source>
        <dbReference type="EMBL" id="AWI53109.1"/>
    </source>
</evidence>
<evidence type="ECO:0000256" key="6">
    <source>
        <dbReference type="ARBA" id="ARBA00023136"/>
    </source>
</evidence>
<keyword evidence="4 9" id="KW-1134">Transmembrane beta strand</keyword>
<dbReference type="PROSITE" id="PS52016">
    <property type="entry name" value="TONB_DEPENDENT_REC_3"/>
    <property type="match status" value="1"/>
</dbReference>
<keyword evidence="8 9" id="KW-0998">Cell outer membrane</keyword>
<dbReference type="PANTHER" id="PTHR32552:SF83">
    <property type="entry name" value="BLR3904 PROTEIN"/>
    <property type="match status" value="1"/>
</dbReference>
<evidence type="ECO:0000256" key="2">
    <source>
        <dbReference type="ARBA" id="ARBA00009810"/>
    </source>
</evidence>
<dbReference type="InterPro" id="IPR037066">
    <property type="entry name" value="Plug_dom_sf"/>
</dbReference>
<proteinExistence type="inferred from homology"/>
<dbReference type="GO" id="GO:0015344">
    <property type="term" value="F:siderophore uptake transmembrane transporter activity"/>
    <property type="evidence" value="ECO:0007669"/>
    <property type="project" value="TreeGrafter"/>
</dbReference>
<comment type="similarity">
    <text evidence="2 9">Belongs to the TonB-dependent receptor family.</text>
</comment>
<dbReference type="InterPro" id="IPR036942">
    <property type="entry name" value="Beta-barrel_TonB_sf"/>
</dbReference>
<dbReference type="PANTHER" id="PTHR32552">
    <property type="entry name" value="FERRICHROME IRON RECEPTOR-RELATED"/>
    <property type="match status" value="1"/>
</dbReference>
<evidence type="ECO:0000313" key="12">
    <source>
        <dbReference type="Proteomes" id="UP000244892"/>
    </source>
</evidence>
<evidence type="ECO:0000256" key="1">
    <source>
        <dbReference type="ARBA" id="ARBA00004571"/>
    </source>
</evidence>
<dbReference type="Pfam" id="PF07715">
    <property type="entry name" value="Plug"/>
    <property type="match status" value="1"/>
</dbReference>
<dbReference type="SUPFAM" id="SSF56935">
    <property type="entry name" value="Porins"/>
    <property type="match status" value="1"/>
</dbReference>
<evidence type="ECO:0000256" key="9">
    <source>
        <dbReference type="PROSITE-ProRule" id="PRU01360"/>
    </source>
</evidence>
<evidence type="ECO:0000256" key="8">
    <source>
        <dbReference type="ARBA" id="ARBA00023237"/>
    </source>
</evidence>
<dbReference type="Proteomes" id="UP000244892">
    <property type="component" value="Chromosome"/>
</dbReference>
<dbReference type="InterPro" id="IPR012910">
    <property type="entry name" value="Plug_dom"/>
</dbReference>
<dbReference type="Gene3D" id="2.40.170.20">
    <property type="entry name" value="TonB-dependent receptor, beta-barrel domain"/>
    <property type="match status" value="1"/>
</dbReference>
<keyword evidence="6 9" id="KW-0472">Membrane</keyword>
<dbReference type="AlphaFoldDB" id="A0A2U8FQ25"/>
<organism evidence="11 12">
    <name type="scientific">Aquabacterium olei</name>
    <dbReference type="NCBI Taxonomy" id="1296669"/>
    <lineage>
        <taxon>Bacteria</taxon>
        <taxon>Pseudomonadati</taxon>
        <taxon>Pseudomonadota</taxon>
        <taxon>Betaproteobacteria</taxon>
        <taxon>Burkholderiales</taxon>
        <taxon>Aquabacterium</taxon>
    </lineage>
</organism>
<dbReference type="EMBL" id="CP029210">
    <property type="protein sequence ID" value="AWI53109.1"/>
    <property type="molecule type" value="Genomic_DNA"/>
</dbReference>
<evidence type="ECO:0000256" key="3">
    <source>
        <dbReference type="ARBA" id="ARBA00022448"/>
    </source>
</evidence>
<name>A0A2U8FQ25_9BURK</name>
<keyword evidence="5 9" id="KW-0812">Transmembrane</keyword>
<dbReference type="Gene3D" id="2.170.130.10">
    <property type="entry name" value="TonB-dependent receptor, plug domain"/>
    <property type="match status" value="1"/>
</dbReference>
<keyword evidence="3 9" id="KW-0813">Transport</keyword>
<protein>
    <submittedName>
        <fullName evidence="11">TonB-dependent siderophore receptor</fullName>
    </submittedName>
</protein>
<dbReference type="CDD" id="cd01347">
    <property type="entry name" value="ligand_gated_channel"/>
    <property type="match status" value="1"/>
</dbReference>
<comment type="subcellular location">
    <subcellularLocation>
        <location evidence="1 9">Cell outer membrane</location>
        <topology evidence="1 9">Multi-pass membrane protein</topology>
    </subcellularLocation>
</comment>
<feature type="domain" description="TonB-dependent receptor plug" evidence="10">
    <location>
        <begin position="90"/>
        <end position="186"/>
    </location>
</feature>